<comment type="similarity">
    <text evidence="2">Belongs to the outer membrane factor (OMF) (TC 1.B.17) family.</text>
</comment>
<proteinExistence type="inferred from homology"/>
<evidence type="ECO:0000256" key="3">
    <source>
        <dbReference type="ARBA" id="ARBA00022448"/>
    </source>
</evidence>
<dbReference type="GO" id="GO:1990281">
    <property type="term" value="C:efflux pump complex"/>
    <property type="evidence" value="ECO:0007669"/>
    <property type="project" value="TreeGrafter"/>
</dbReference>
<evidence type="ECO:0000256" key="7">
    <source>
        <dbReference type="ARBA" id="ARBA00023237"/>
    </source>
</evidence>
<evidence type="ECO:0000256" key="6">
    <source>
        <dbReference type="ARBA" id="ARBA00023136"/>
    </source>
</evidence>
<sequence length="429" mass="48882">MKKFKIFAFLLLSGLIVQAQQPLSLTDAIAKALENNYDILLAKGDQQVAEIKNNWGAAGRYPYINLSASDNNSYVIQESDNNISNRFSGGTSLSWTIFDGFSVKISKARLDELENISKNNTATMVEGTIQSIILAYYDVLLQKEKLVTYEEVMNLSNDRYEREKQRKEYGSAVTYEVLQAQNAYLEDRASYLLQEVAYKNSRRNLGYLMAEKENTDYHLSEKFEAVLEEYLLADLLTQMLENNKSLQTQFINLRLLDNQIASSKSAYSPYLDFNGGVTGTTTRMKTVEQDASWSKNATLYGNFTLGWNLFSGGNRKRAVQIAEIDRELGDVQLADIQHNLSNRLANLFEFYEVRKELLVLAKENLEAARLNMQISREKFESGAINSFNYRDVQQIYLNAAQGELQAIYYFIDAQTSLLRLAGVIVQQYD</sequence>
<dbReference type="Pfam" id="PF02321">
    <property type="entry name" value="OEP"/>
    <property type="match status" value="2"/>
</dbReference>
<dbReference type="PANTHER" id="PTHR30026">
    <property type="entry name" value="OUTER MEMBRANE PROTEIN TOLC"/>
    <property type="match status" value="1"/>
</dbReference>
<keyword evidence="10" id="KW-1185">Reference proteome</keyword>
<keyword evidence="4" id="KW-1134">Transmembrane beta strand</keyword>
<feature type="chain" id="PRO_5040952952" evidence="8">
    <location>
        <begin position="20"/>
        <end position="429"/>
    </location>
</feature>
<dbReference type="InterPro" id="IPR051906">
    <property type="entry name" value="TolC-like"/>
</dbReference>
<name>A0A9X3FEM6_9BACT</name>
<dbReference type="PANTHER" id="PTHR30026:SF20">
    <property type="entry name" value="OUTER MEMBRANE PROTEIN TOLC"/>
    <property type="match status" value="1"/>
</dbReference>
<dbReference type="SUPFAM" id="SSF56954">
    <property type="entry name" value="Outer membrane efflux proteins (OEP)"/>
    <property type="match status" value="1"/>
</dbReference>
<dbReference type="AlphaFoldDB" id="A0A9X3FEM6"/>
<protein>
    <submittedName>
        <fullName evidence="9">TolC family protein</fullName>
    </submittedName>
</protein>
<reference evidence="9" key="1">
    <citation type="submission" date="2022-11" db="EMBL/GenBank/DDBJ databases">
        <title>Marilongibacter aestuarii gen. nov., sp. nov., isolated from tidal flat sediment.</title>
        <authorList>
            <person name="Jiayan W."/>
        </authorList>
    </citation>
    <scope>NUCLEOTIDE SEQUENCE</scope>
    <source>
        <strain evidence="9">Z1-6</strain>
    </source>
</reference>
<comment type="caution">
    <text evidence="9">The sequence shown here is derived from an EMBL/GenBank/DDBJ whole genome shotgun (WGS) entry which is preliminary data.</text>
</comment>
<dbReference type="GO" id="GO:0009279">
    <property type="term" value="C:cell outer membrane"/>
    <property type="evidence" value="ECO:0007669"/>
    <property type="project" value="UniProtKB-SubCell"/>
</dbReference>
<dbReference type="GO" id="GO:0015288">
    <property type="term" value="F:porin activity"/>
    <property type="evidence" value="ECO:0007669"/>
    <property type="project" value="TreeGrafter"/>
</dbReference>
<dbReference type="EMBL" id="JAPOHD010000027">
    <property type="protein sequence ID" value="MCY1721283.1"/>
    <property type="molecule type" value="Genomic_DNA"/>
</dbReference>
<keyword evidence="8" id="KW-0732">Signal</keyword>
<evidence type="ECO:0000256" key="5">
    <source>
        <dbReference type="ARBA" id="ARBA00022692"/>
    </source>
</evidence>
<dbReference type="InterPro" id="IPR003423">
    <property type="entry name" value="OMP_efflux"/>
</dbReference>
<gene>
    <name evidence="9" type="ORF">OU798_13070</name>
</gene>
<evidence type="ECO:0000256" key="8">
    <source>
        <dbReference type="SAM" id="SignalP"/>
    </source>
</evidence>
<evidence type="ECO:0000256" key="2">
    <source>
        <dbReference type="ARBA" id="ARBA00007613"/>
    </source>
</evidence>
<evidence type="ECO:0000313" key="10">
    <source>
        <dbReference type="Proteomes" id="UP001145087"/>
    </source>
</evidence>
<feature type="signal peptide" evidence="8">
    <location>
        <begin position="1"/>
        <end position="19"/>
    </location>
</feature>
<dbReference type="Gene3D" id="1.20.1600.10">
    <property type="entry name" value="Outer membrane efflux proteins (OEP)"/>
    <property type="match status" value="1"/>
</dbReference>
<dbReference type="GO" id="GO:0015562">
    <property type="term" value="F:efflux transmembrane transporter activity"/>
    <property type="evidence" value="ECO:0007669"/>
    <property type="project" value="InterPro"/>
</dbReference>
<keyword evidence="3" id="KW-0813">Transport</keyword>
<dbReference type="Proteomes" id="UP001145087">
    <property type="component" value="Unassembled WGS sequence"/>
</dbReference>
<keyword evidence="6" id="KW-0472">Membrane</keyword>
<organism evidence="9 10">
    <name type="scientific">Draconibacterium aestuarii</name>
    <dbReference type="NCBI Taxonomy" id="2998507"/>
    <lineage>
        <taxon>Bacteria</taxon>
        <taxon>Pseudomonadati</taxon>
        <taxon>Bacteroidota</taxon>
        <taxon>Bacteroidia</taxon>
        <taxon>Marinilabiliales</taxon>
        <taxon>Prolixibacteraceae</taxon>
        <taxon>Draconibacterium</taxon>
    </lineage>
</organism>
<evidence type="ECO:0000256" key="4">
    <source>
        <dbReference type="ARBA" id="ARBA00022452"/>
    </source>
</evidence>
<dbReference type="RefSeq" id="WP_343333614.1">
    <property type="nucleotide sequence ID" value="NZ_JAPOHD010000027.1"/>
</dbReference>
<accession>A0A9X3FEM6</accession>
<comment type="subcellular location">
    <subcellularLocation>
        <location evidence="1">Cell outer membrane</location>
    </subcellularLocation>
</comment>
<evidence type="ECO:0000313" key="9">
    <source>
        <dbReference type="EMBL" id="MCY1721283.1"/>
    </source>
</evidence>
<evidence type="ECO:0000256" key="1">
    <source>
        <dbReference type="ARBA" id="ARBA00004442"/>
    </source>
</evidence>
<keyword evidence="5" id="KW-0812">Transmembrane</keyword>
<keyword evidence="7" id="KW-0998">Cell outer membrane</keyword>